<dbReference type="AlphaFoldDB" id="A0AAP2DVJ4"/>
<evidence type="ECO:0000313" key="1">
    <source>
        <dbReference type="EMBL" id="MBT1708051.1"/>
    </source>
</evidence>
<keyword evidence="2" id="KW-1185">Reference proteome</keyword>
<protein>
    <submittedName>
        <fullName evidence="1">Uncharacterized protein</fullName>
    </submittedName>
</protein>
<organism evidence="1 2">
    <name type="scientific">Dawidia cretensis</name>
    <dbReference type="NCBI Taxonomy" id="2782350"/>
    <lineage>
        <taxon>Bacteria</taxon>
        <taxon>Pseudomonadati</taxon>
        <taxon>Bacteroidota</taxon>
        <taxon>Cytophagia</taxon>
        <taxon>Cytophagales</taxon>
        <taxon>Chryseotaleaceae</taxon>
        <taxon>Dawidia</taxon>
    </lineage>
</organism>
<reference evidence="1 2" key="1">
    <citation type="submission" date="2021-05" db="EMBL/GenBank/DDBJ databases">
        <title>A Polyphasic approach of four new species of the genus Ohtaekwangia: Ohtaekwangia histidinii sp. nov., Ohtaekwangia cretensis sp. nov., Ohtaekwangia indiensis sp. nov., Ohtaekwangia reichenbachii sp. nov. from diverse environment.</title>
        <authorList>
            <person name="Octaviana S."/>
        </authorList>
    </citation>
    <scope>NUCLEOTIDE SEQUENCE [LARGE SCALE GENOMIC DNA]</scope>
    <source>
        <strain evidence="1 2">PWU5</strain>
    </source>
</reference>
<dbReference type="Proteomes" id="UP001319080">
    <property type="component" value="Unassembled WGS sequence"/>
</dbReference>
<accession>A0AAP2DVJ4</accession>
<dbReference type="PROSITE" id="PS51257">
    <property type="entry name" value="PROKAR_LIPOPROTEIN"/>
    <property type="match status" value="1"/>
</dbReference>
<dbReference type="EMBL" id="JAHESE010000005">
    <property type="protein sequence ID" value="MBT1708051.1"/>
    <property type="molecule type" value="Genomic_DNA"/>
</dbReference>
<dbReference type="RefSeq" id="WP_254083643.1">
    <property type="nucleotide sequence ID" value="NZ_JAHESE010000005.1"/>
</dbReference>
<proteinExistence type="predicted"/>
<name>A0AAP2DVJ4_9BACT</name>
<evidence type="ECO:0000313" key="2">
    <source>
        <dbReference type="Proteomes" id="UP001319080"/>
    </source>
</evidence>
<sequence length="117" mass="13625">MKKNLIWCICFLLVLAGCSKPEMFKANQIEEIRIEENTSSLDNAKIVNDRDVVTQFVDAINNAELDSIKFSPTWRILMTDEKGNVHMVFCTKHDFKYKGKFYKSEEDLEQILMLGKK</sequence>
<gene>
    <name evidence="1" type="ORF">KK062_07450</name>
</gene>
<comment type="caution">
    <text evidence="1">The sequence shown here is derived from an EMBL/GenBank/DDBJ whole genome shotgun (WGS) entry which is preliminary data.</text>
</comment>